<dbReference type="KEGG" id="tae:TepiRe1_0567"/>
<dbReference type="OrthoDB" id="9798978at2"/>
<accession>L0RWD6</accession>
<dbReference type="InterPro" id="IPR004646">
    <property type="entry name" value="Fe-S_hydro-lyase_TtdA-typ_cat"/>
</dbReference>
<dbReference type="AlphaFoldDB" id="F4LVD9"/>
<keyword evidence="3" id="KW-0479">Metal-binding</keyword>
<dbReference type="GO" id="GO:0004333">
    <property type="term" value="F:fumarate hydratase activity"/>
    <property type="evidence" value="ECO:0007669"/>
    <property type="project" value="UniProtKB-EC"/>
</dbReference>
<gene>
    <name evidence="8" type="primary">fumA</name>
    <name evidence="8" type="ordered locus">TEPIRE1_0567</name>
</gene>
<evidence type="ECO:0000313" key="9">
    <source>
        <dbReference type="Proteomes" id="UP000010802"/>
    </source>
</evidence>
<dbReference type="GO" id="GO:0046872">
    <property type="term" value="F:metal ion binding"/>
    <property type="evidence" value="ECO:0007669"/>
    <property type="project" value="UniProtKB-KW"/>
</dbReference>
<evidence type="ECO:0000256" key="2">
    <source>
        <dbReference type="ARBA" id="ARBA00022485"/>
    </source>
</evidence>
<evidence type="ECO:0000256" key="3">
    <source>
        <dbReference type="ARBA" id="ARBA00022723"/>
    </source>
</evidence>
<protein>
    <submittedName>
        <fullName evidence="8">Hydro-lyase, Fe-S type, tartrate/fumarate subfamily, alpha subunit</fullName>
        <ecNumber evidence="8">4.2.1.2</ecNumber>
    </submittedName>
</protein>
<dbReference type="NCBIfam" id="TIGR00722">
    <property type="entry name" value="ttdA_fumA_fumB"/>
    <property type="match status" value="1"/>
</dbReference>
<evidence type="ECO:0000256" key="4">
    <source>
        <dbReference type="ARBA" id="ARBA00023004"/>
    </source>
</evidence>
<sequence>MARVLNTSVIIPVIEELVKKACYELDDNFIGALEEALKHEESPIGKKTISLLLENAKYAKEQQIAVCQDTGTTVVFLEIGEEVSWTGDSLTNAVNQGVREGYINGYLRKSIVKDPLVRINTEDNTPAVIHVDIVPGDKVKITVMPKGGGSENMGSFTTLIPSEGAEGVKNFVLKSVIEAGGRPCPPLIVGVGVGGTMDQCAILAKKALLRPIGERHKEEHYAALEVEILNEINKLGIGPLGTGGRITALDVHINYFPCHITALPVAVNFQCHASRHASITI</sequence>
<dbReference type="Proteomes" id="UP000010802">
    <property type="component" value="Chromosome"/>
</dbReference>
<evidence type="ECO:0000256" key="6">
    <source>
        <dbReference type="ARBA" id="ARBA00023239"/>
    </source>
</evidence>
<dbReference type="PATRIC" id="fig|1209989.3.peg.608"/>
<comment type="similarity">
    <text evidence="1">Belongs to the class-I fumarase family.</text>
</comment>
<keyword evidence="2" id="KW-0004">4Fe-4S</keyword>
<dbReference type="NCBIfam" id="NF004885">
    <property type="entry name" value="PRK06246.1"/>
    <property type="match status" value="1"/>
</dbReference>
<keyword evidence="4" id="KW-0408">Iron</keyword>
<name>F4LVD9_TEPAE</name>
<dbReference type="RefSeq" id="WP_013777637.1">
    <property type="nucleotide sequence ID" value="NC_015519.1"/>
</dbReference>
<evidence type="ECO:0000313" key="8">
    <source>
        <dbReference type="EMBL" id="CCP25255.1"/>
    </source>
</evidence>
<reference evidence="9" key="1">
    <citation type="journal article" date="2013" name="Genome Announc.">
        <title>First genome sequence of a syntrophic acetate-oxidizing bacterium, Tepidanaerobacter acetatoxydans strain Re1.</title>
        <authorList>
            <person name="Manzoor S."/>
            <person name="Bongcam-Rudloff E."/>
            <person name="Schnurer A."/>
            <person name="Muller B."/>
        </authorList>
    </citation>
    <scope>NUCLEOTIDE SEQUENCE [LARGE SCALE GENOMIC DNA]</scope>
    <source>
        <strain evidence="9">Re1</strain>
    </source>
</reference>
<keyword evidence="6 8" id="KW-0456">Lyase</keyword>
<dbReference type="STRING" id="1209989.TepRe1_0517"/>
<organism evidence="8 9">
    <name type="scientific">Tepidanaerobacter acetatoxydans (strain DSM 21804 / JCM 16047 / Re1)</name>
    <dbReference type="NCBI Taxonomy" id="1209989"/>
    <lineage>
        <taxon>Bacteria</taxon>
        <taxon>Bacillati</taxon>
        <taxon>Bacillota</taxon>
        <taxon>Clostridia</taxon>
        <taxon>Thermosediminibacterales</taxon>
        <taxon>Tepidanaerobacteraceae</taxon>
        <taxon>Tepidanaerobacter</taxon>
    </lineage>
</organism>
<dbReference type="eggNOG" id="COG1951">
    <property type="taxonomic scope" value="Bacteria"/>
</dbReference>
<dbReference type="KEGG" id="tep:TepRe1_0517"/>
<dbReference type="EC" id="4.2.1.2" evidence="8"/>
<feature type="domain" description="Fe-S hydro-lyase tartrate dehydratase alpha-type catalytic" evidence="7">
    <location>
        <begin position="14"/>
        <end position="279"/>
    </location>
</feature>
<dbReference type="InterPro" id="IPR051208">
    <property type="entry name" value="Class-I_Fumarase/Tartrate_DH"/>
</dbReference>
<dbReference type="GO" id="GO:0051539">
    <property type="term" value="F:4 iron, 4 sulfur cluster binding"/>
    <property type="evidence" value="ECO:0007669"/>
    <property type="project" value="UniProtKB-KW"/>
</dbReference>
<evidence type="ECO:0000256" key="5">
    <source>
        <dbReference type="ARBA" id="ARBA00023014"/>
    </source>
</evidence>
<dbReference type="PANTHER" id="PTHR30389:SF17">
    <property type="entry name" value="L(+)-TARTRATE DEHYDRATASE SUBUNIT ALPHA-RELATED"/>
    <property type="match status" value="1"/>
</dbReference>
<proteinExistence type="inferred from homology"/>
<dbReference type="Pfam" id="PF05681">
    <property type="entry name" value="Fumerase"/>
    <property type="match status" value="1"/>
</dbReference>
<dbReference type="PANTHER" id="PTHR30389">
    <property type="entry name" value="FUMARATE HYDRATASE-RELATED"/>
    <property type="match status" value="1"/>
</dbReference>
<evidence type="ECO:0000256" key="1">
    <source>
        <dbReference type="ARBA" id="ARBA00008876"/>
    </source>
</evidence>
<evidence type="ECO:0000259" key="7">
    <source>
        <dbReference type="Pfam" id="PF05681"/>
    </source>
</evidence>
<dbReference type="EMBL" id="HF563609">
    <property type="protein sequence ID" value="CCP25255.1"/>
    <property type="molecule type" value="Genomic_DNA"/>
</dbReference>
<keyword evidence="9" id="KW-1185">Reference proteome</keyword>
<accession>F4LVD9</accession>
<dbReference type="HOGENOM" id="CLU_041245_0_0_9"/>
<keyword evidence="5" id="KW-0411">Iron-sulfur</keyword>